<sequence>MIAECLVVEFRVTDDDCPLADATREVGTSVDAQPPLLRRDGNALLHFSSPSEAVGEYLDEDDRIRYLHRTAADGRWNYRCLAKEACVVHSLVDVGFLVDSIHLRDGTERFVGAVVGQDVLDQVLAAAGETVGVSLERISSLRAHEDTPVAQRWDVTPRQSEAVEAAFRLGYFSVPREVTARDVADELGISKSAFLERLRRAQATFFGHLFDDG</sequence>
<dbReference type="PANTHER" id="PTHR34236">
    <property type="entry name" value="DIMETHYL SULFOXIDE REDUCTASE TRANSCRIPTIONAL ACTIVATOR"/>
    <property type="match status" value="1"/>
</dbReference>
<dbReference type="RefSeq" id="WP_260594929.1">
    <property type="nucleotide sequence ID" value="NZ_CP104003.1"/>
</dbReference>
<keyword evidence="1" id="KW-0805">Transcription regulation</keyword>
<dbReference type="Pfam" id="PF04967">
    <property type="entry name" value="HTH_10"/>
    <property type="match status" value="1"/>
</dbReference>
<dbReference type="PANTHER" id="PTHR34236:SF1">
    <property type="entry name" value="DIMETHYL SULFOXIDE REDUCTASE TRANSCRIPTIONAL ACTIVATOR"/>
    <property type="match status" value="1"/>
</dbReference>
<keyword evidence="6" id="KW-1185">Reference proteome</keyword>
<feature type="domain" description="HTH bat-type" evidence="3">
    <location>
        <begin position="156"/>
        <end position="203"/>
    </location>
</feature>
<dbReference type="EMBL" id="CP104003">
    <property type="protein sequence ID" value="UWM55818.1"/>
    <property type="molecule type" value="Genomic_DNA"/>
</dbReference>
<gene>
    <name evidence="5" type="ORF">N0B31_05905</name>
</gene>
<protein>
    <submittedName>
        <fullName evidence="5">Helix-turn-helix domain-containing protein</fullName>
    </submittedName>
</protein>
<evidence type="ECO:0000259" key="4">
    <source>
        <dbReference type="Pfam" id="PF15915"/>
    </source>
</evidence>
<evidence type="ECO:0000256" key="1">
    <source>
        <dbReference type="ARBA" id="ARBA00023015"/>
    </source>
</evidence>
<proteinExistence type="predicted"/>
<dbReference type="InterPro" id="IPR031803">
    <property type="entry name" value="BAT_GAF/HTH-assoc"/>
</dbReference>
<dbReference type="KEGG" id="ssai:N0B31_05905"/>
<dbReference type="Proteomes" id="UP001057580">
    <property type="component" value="Chromosome"/>
</dbReference>
<evidence type="ECO:0000259" key="3">
    <source>
        <dbReference type="Pfam" id="PF04967"/>
    </source>
</evidence>
<keyword evidence="2" id="KW-0804">Transcription</keyword>
<evidence type="ECO:0000256" key="2">
    <source>
        <dbReference type="ARBA" id="ARBA00023163"/>
    </source>
</evidence>
<organism evidence="5 6">
    <name type="scientific">Salinirubellus salinus</name>
    <dbReference type="NCBI Taxonomy" id="1364945"/>
    <lineage>
        <taxon>Archaea</taxon>
        <taxon>Methanobacteriati</taxon>
        <taxon>Methanobacteriota</taxon>
        <taxon>Stenosarchaea group</taxon>
        <taxon>Halobacteria</taxon>
        <taxon>Halobacteriales</taxon>
        <taxon>Natronomonadaceae</taxon>
        <taxon>Salinirubellus</taxon>
    </lineage>
</organism>
<evidence type="ECO:0000313" key="5">
    <source>
        <dbReference type="EMBL" id="UWM55818.1"/>
    </source>
</evidence>
<dbReference type="AlphaFoldDB" id="A0A9E7UC12"/>
<dbReference type="InterPro" id="IPR007050">
    <property type="entry name" value="HTH_bacterioopsin"/>
</dbReference>
<name>A0A9E7UC12_9EURY</name>
<reference evidence="5" key="1">
    <citation type="submission" date="2022-09" db="EMBL/GenBank/DDBJ databases">
        <title>Diverse halophilic archaea isolated from saline environments.</title>
        <authorList>
            <person name="Cui H.-L."/>
        </authorList>
    </citation>
    <scope>NUCLEOTIDE SEQUENCE</scope>
    <source>
        <strain evidence="5">ZS-35-S2</strain>
    </source>
</reference>
<dbReference type="GeneID" id="74941937"/>
<evidence type="ECO:0000313" key="6">
    <source>
        <dbReference type="Proteomes" id="UP001057580"/>
    </source>
</evidence>
<feature type="domain" description="Bacterioopsin transcriptional activator GAF and HTH associated" evidence="4">
    <location>
        <begin position="8"/>
        <end position="130"/>
    </location>
</feature>
<dbReference type="Pfam" id="PF15915">
    <property type="entry name" value="BAT"/>
    <property type="match status" value="1"/>
</dbReference>
<accession>A0A9E7UC12</accession>